<evidence type="ECO:0000313" key="3">
    <source>
        <dbReference type="Proteomes" id="UP001174909"/>
    </source>
</evidence>
<feature type="chain" id="PRO_5041339174" evidence="1">
    <location>
        <begin position="23"/>
        <end position="89"/>
    </location>
</feature>
<name>A0AA35TXS3_GEOBA</name>
<evidence type="ECO:0000256" key="1">
    <source>
        <dbReference type="SAM" id="SignalP"/>
    </source>
</evidence>
<feature type="non-terminal residue" evidence="2">
    <location>
        <position position="1"/>
    </location>
</feature>
<protein>
    <submittedName>
        <fullName evidence="2">Uncharacterized protein</fullName>
    </submittedName>
</protein>
<keyword evidence="1" id="KW-0732">Signal</keyword>
<sequence>SFSLSNLSTFSFLPIHTLLSLSLPLQNIGQMLRSHFPQFPVHRGVPQRRNVQQCQRSLQDKVCRRSINCNKVREPSGHQEKPSPSCHYS</sequence>
<evidence type="ECO:0000313" key="2">
    <source>
        <dbReference type="EMBL" id="CAI8055744.1"/>
    </source>
</evidence>
<dbReference type="EMBL" id="CASHTH010004300">
    <property type="protein sequence ID" value="CAI8055744.1"/>
    <property type="molecule type" value="Genomic_DNA"/>
</dbReference>
<proteinExistence type="predicted"/>
<reference evidence="2" key="1">
    <citation type="submission" date="2023-03" db="EMBL/GenBank/DDBJ databases">
        <authorList>
            <person name="Steffen K."/>
            <person name="Cardenas P."/>
        </authorList>
    </citation>
    <scope>NUCLEOTIDE SEQUENCE</scope>
</reference>
<accession>A0AA35TXS3</accession>
<feature type="signal peptide" evidence="1">
    <location>
        <begin position="1"/>
        <end position="22"/>
    </location>
</feature>
<dbReference type="AlphaFoldDB" id="A0AA35TXS3"/>
<keyword evidence="3" id="KW-1185">Reference proteome</keyword>
<organism evidence="2 3">
    <name type="scientific">Geodia barretti</name>
    <name type="common">Barrett's horny sponge</name>
    <dbReference type="NCBI Taxonomy" id="519541"/>
    <lineage>
        <taxon>Eukaryota</taxon>
        <taxon>Metazoa</taxon>
        <taxon>Porifera</taxon>
        <taxon>Demospongiae</taxon>
        <taxon>Heteroscleromorpha</taxon>
        <taxon>Tetractinellida</taxon>
        <taxon>Astrophorina</taxon>
        <taxon>Geodiidae</taxon>
        <taxon>Geodia</taxon>
    </lineage>
</organism>
<gene>
    <name evidence="2" type="ORF">GBAR_LOCUS30399</name>
</gene>
<comment type="caution">
    <text evidence="2">The sequence shown here is derived from an EMBL/GenBank/DDBJ whole genome shotgun (WGS) entry which is preliminary data.</text>
</comment>
<dbReference type="Proteomes" id="UP001174909">
    <property type="component" value="Unassembled WGS sequence"/>
</dbReference>